<name>A0A166T520_9AGAM</name>
<keyword evidence="3" id="KW-1185">Reference proteome</keyword>
<dbReference type="Proteomes" id="UP000076532">
    <property type="component" value="Unassembled WGS sequence"/>
</dbReference>
<feature type="compositionally biased region" description="Basic and acidic residues" evidence="1">
    <location>
        <begin position="1"/>
        <end position="21"/>
    </location>
</feature>
<evidence type="ECO:0000256" key="1">
    <source>
        <dbReference type="SAM" id="MobiDB-lite"/>
    </source>
</evidence>
<reference evidence="2 3" key="1">
    <citation type="journal article" date="2016" name="Mol. Biol. Evol.">
        <title>Comparative Genomics of Early-Diverging Mushroom-Forming Fungi Provides Insights into the Origins of Lignocellulose Decay Capabilities.</title>
        <authorList>
            <person name="Nagy L.G."/>
            <person name="Riley R."/>
            <person name="Tritt A."/>
            <person name="Adam C."/>
            <person name="Daum C."/>
            <person name="Floudas D."/>
            <person name="Sun H."/>
            <person name="Yadav J.S."/>
            <person name="Pangilinan J."/>
            <person name="Larsson K.H."/>
            <person name="Matsuura K."/>
            <person name="Barry K."/>
            <person name="Labutti K."/>
            <person name="Kuo R."/>
            <person name="Ohm R.A."/>
            <person name="Bhattacharya S.S."/>
            <person name="Shirouzu T."/>
            <person name="Yoshinaga Y."/>
            <person name="Martin F.M."/>
            <person name="Grigoriev I.V."/>
            <person name="Hibbett D.S."/>
        </authorList>
    </citation>
    <scope>NUCLEOTIDE SEQUENCE [LARGE SCALE GENOMIC DNA]</scope>
    <source>
        <strain evidence="2 3">CBS 109695</strain>
    </source>
</reference>
<organism evidence="2 3">
    <name type="scientific">Athelia psychrophila</name>
    <dbReference type="NCBI Taxonomy" id="1759441"/>
    <lineage>
        <taxon>Eukaryota</taxon>
        <taxon>Fungi</taxon>
        <taxon>Dikarya</taxon>
        <taxon>Basidiomycota</taxon>
        <taxon>Agaricomycotina</taxon>
        <taxon>Agaricomycetes</taxon>
        <taxon>Agaricomycetidae</taxon>
        <taxon>Atheliales</taxon>
        <taxon>Atheliaceae</taxon>
        <taxon>Athelia</taxon>
    </lineage>
</organism>
<evidence type="ECO:0000313" key="2">
    <source>
        <dbReference type="EMBL" id="KZP30195.1"/>
    </source>
</evidence>
<dbReference type="AlphaFoldDB" id="A0A166T520"/>
<accession>A0A166T520</accession>
<protein>
    <submittedName>
        <fullName evidence="2">Uncharacterized protein</fullName>
    </submittedName>
</protein>
<sequence length="54" mass="6159">MHEGRGETSRFGHCRSPERKLTSQPPSRAPDPLRSQPPADLHTMAVQHQHVLHR</sequence>
<proteinExistence type="predicted"/>
<evidence type="ECO:0000313" key="3">
    <source>
        <dbReference type="Proteomes" id="UP000076532"/>
    </source>
</evidence>
<feature type="region of interest" description="Disordered" evidence="1">
    <location>
        <begin position="1"/>
        <end position="54"/>
    </location>
</feature>
<gene>
    <name evidence="2" type="ORF">FIBSPDRAFT_850935</name>
</gene>
<dbReference type="EMBL" id="KV417495">
    <property type="protein sequence ID" value="KZP30195.1"/>
    <property type="molecule type" value="Genomic_DNA"/>
</dbReference>